<dbReference type="InterPro" id="IPR017853">
    <property type="entry name" value="GH"/>
</dbReference>
<dbReference type="PIRSF" id="PIRSF001093">
    <property type="entry name" value="B-hxosamndse_ab_euk"/>
    <property type="match status" value="1"/>
</dbReference>
<evidence type="ECO:0000256" key="5">
    <source>
        <dbReference type="ARBA" id="ARBA00023180"/>
    </source>
</evidence>
<keyword evidence="12" id="KW-1185">Reference proteome</keyword>
<dbReference type="EMBL" id="NBSH01000002">
    <property type="protein sequence ID" value="ORX40209.1"/>
    <property type="molecule type" value="Genomic_DNA"/>
</dbReference>
<dbReference type="InterPro" id="IPR015883">
    <property type="entry name" value="Glyco_hydro_20_cat"/>
</dbReference>
<evidence type="ECO:0000256" key="3">
    <source>
        <dbReference type="ARBA" id="ARBA00022729"/>
    </source>
</evidence>
<evidence type="ECO:0000256" key="8">
    <source>
        <dbReference type="PIRSR" id="PIRSR001093-1"/>
    </source>
</evidence>
<dbReference type="InterPro" id="IPR025705">
    <property type="entry name" value="Beta_hexosaminidase_sua/sub"/>
</dbReference>
<dbReference type="PRINTS" id="PR00738">
    <property type="entry name" value="GLHYDRLASE20"/>
</dbReference>
<keyword evidence="3" id="KW-0732">Signal</keyword>
<evidence type="ECO:0000256" key="6">
    <source>
        <dbReference type="ARBA" id="ARBA00023295"/>
    </source>
</evidence>
<evidence type="ECO:0000259" key="9">
    <source>
        <dbReference type="Pfam" id="PF00728"/>
    </source>
</evidence>
<evidence type="ECO:0000259" key="10">
    <source>
        <dbReference type="Pfam" id="PF14845"/>
    </source>
</evidence>
<keyword evidence="5" id="KW-0325">Glycoprotein</keyword>
<dbReference type="GO" id="GO:0004563">
    <property type="term" value="F:beta-N-acetylhexosaminidase activity"/>
    <property type="evidence" value="ECO:0007669"/>
    <property type="project" value="UniProtKB-EC"/>
</dbReference>
<proteinExistence type="inferred from homology"/>
<dbReference type="InterPro" id="IPR029019">
    <property type="entry name" value="HEX_eukaryotic_N"/>
</dbReference>
<evidence type="ECO:0000256" key="4">
    <source>
        <dbReference type="ARBA" id="ARBA00022801"/>
    </source>
</evidence>
<gene>
    <name evidence="11" type="ORF">BD324DRAFT_616874</name>
</gene>
<dbReference type="FunFam" id="3.20.20.80:FF:000063">
    <property type="entry name" value="Beta-hexosaminidase"/>
    <property type="match status" value="1"/>
</dbReference>
<dbReference type="GeneID" id="33556670"/>
<evidence type="ECO:0000256" key="7">
    <source>
        <dbReference type="PIRNR" id="PIRNR001093"/>
    </source>
</evidence>
<feature type="domain" description="Beta-hexosaminidase eukaryotic type N-terminal" evidence="10">
    <location>
        <begin position="15"/>
        <end position="152"/>
    </location>
</feature>
<dbReference type="Gene3D" id="3.30.379.10">
    <property type="entry name" value="Chitobiase/beta-hexosaminidase domain 2-like"/>
    <property type="match status" value="1"/>
</dbReference>
<dbReference type="PANTHER" id="PTHR22600">
    <property type="entry name" value="BETA-HEXOSAMINIDASE"/>
    <property type="match status" value="1"/>
</dbReference>
<dbReference type="RefSeq" id="XP_021873994.1">
    <property type="nucleotide sequence ID" value="XM_022014862.1"/>
</dbReference>
<keyword evidence="6 7" id="KW-0326">Glycosidase</keyword>
<evidence type="ECO:0000313" key="12">
    <source>
        <dbReference type="Proteomes" id="UP000193218"/>
    </source>
</evidence>
<feature type="domain" description="Glycoside hydrolase family 20 catalytic" evidence="9">
    <location>
        <begin position="178"/>
        <end position="512"/>
    </location>
</feature>
<evidence type="ECO:0000256" key="2">
    <source>
        <dbReference type="ARBA" id="ARBA00006285"/>
    </source>
</evidence>
<dbReference type="Pfam" id="PF00728">
    <property type="entry name" value="Glyco_hydro_20"/>
    <property type="match status" value="1"/>
</dbReference>
<dbReference type="PANTHER" id="PTHR22600:SF26">
    <property type="entry name" value="BETA-N-ACETYLHEXOSAMINIDASE"/>
    <property type="match status" value="1"/>
</dbReference>
<dbReference type="GO" id="GO:0030203">
    <property type="term" value="P:glycosaminoglycan metabolic process"/>
    <property type="evidence" value="ECO:0007669"/>
    <property type="project" value="TreeGrafter"/>
</dbReference>
<dbReference type="Gene3D" id="3.20.20.80">
    <property type="entry name" value="Glycosidases"/>
    <property type="match status" value="1"/>
</dbReference>
<dbReference type="OrthoDB" id="428480at2759"/>
<dbReference type="SUPFAM" id="SSF55545">
    <property type="entry name" value="beta-N-acetylhexosaminidase-like domain"/>
    <property type="match status" value="1"/>
</dbReference>
<dbReference type="InParanoid" id="A0A1Y1UQD8"/>
<accession>A0A1Y1UQD8</accession>
<keyword evidence="4 7" id="KW-0378">Hydrolase</keyword>
<dbReference type="EC" id="3.2.1.52" evidence="7"/>
<dbReference type="Pfam" id="PF14845">
    <property type="entry name" value="Glycohydro_20b2"/>
    <property type="match status" value="1"/>
</dbReference>
<dbReference type="GO" id="GO:0016020">
    <property type="term" value="C:membrane"/>
    <property type="evidence" value="ECO:0007669"/>
    <property type="project" value="TreeGrafter"/>
</dbReference>
<feature type="active site" description="Proton donor" evidence="8">
    <location>
        <position position="337"/>
    </location>
</feature>
<dbReference type="STRING" id="4999.A0A1Y1UQD8"/>
<dbReference type="Proteomes" id="UP000193218">
    <property type="component" value="Unassembled WGS sequence"/>
</dbReference>
<evidence type="ECO:0000256" key="1">
    <source>
        <dbReference type="ARBA" id="ARBA00001231"/>
    </source>
</evidence>
<comment type="catalytic activity">
    <reaction evidence="1 7">
        <text>Hydrolysis of terminal non-reducing N-acetyl-D-hexosamine residues in N-acetyl-beta-D-hexosaminides.</text>
        <dbReference type="EC" id="3.2.1.52"/>
    </reaction>
</comment>
<evidence type="ECO:0000313" key="11">
    <source>
        <dbReference type="EMBL" id="ORX40209.1"/>
    </source>
</evidence>
<dbReference type="AlphaFoldDB" id="A0A1Y1UQD8"/>
<protein>
    <recommendedName>
        <fullName evidence="7">Beta-hexosaminidase</fullName>
        <ecNumber evidence="7">3.2.1.52</ecNumber>
    </recommendedName>
</protein>
<reference evidence="11 12" key="1">
    <citation type="submission" date="2017-03" db="EMBL/GenBank/DDBJ databases">
        <title>Widespread Adenine N6-methylation of Active Genes in Fungi.</title>
        <authorList>
            <consortium name="DOE Joint Genome Institute"/>
            <person name="Mondo S.J."/>
            <person name="Dannebaum R.O."/>
            <person name="Kuo R.C."/>
            <person name="Louie K.B."/>
            <person name="Bewick A.J."/>
            <person name="Labutti K."/>
            <person name="Haridas S."/>
            <person name="Kuo A."/>
            <person name="Salamov A."/>
            <person name="Ahrendt S.R."/>
            <person name="Lau R."/>
            <person name="Bowen B.P."/>
            <person name="Lipzen A."/>
            <person name="Sullivan W."/>
            <person name="Andreopoulos W.B."/>
            <person name="Clum A."/>
            <person name="Lindquist E."/>
            <person name="Daum C."/>
            <person name="Northen T.R."/>
            <person name="Ramamoorthy G."/>
            <person name="Schmitz R.J."/>
            <person name="Gryganskyi A."/>
            <person name="Culley D."/>
            <person name="Magnuson J."/>
            <person name="James T.Y."/>
            <person name="O'Malley M.A."/>
            <person name="Stajich J.E."/>
            <person name="Spatafora J.W."/>
            <person name="Visel A."/>
            <person name="Grigoriev I.V."/>
        </authorList>
    </citation>
    <scope>NUCLEOTIDE SEQUENCE [LARGE SCALE GENOMIC DNA]</scope>
    <source>
        <strain evidence="11 12">NRRL Y-17943</strain>
    </source>
</reference>
<comment type="similarity">
    <text evidence="2 7">Belongs to the glycosyl hydrolase 20 family.</text>
</comment>
<comment type="caution">
    <text evidence="11">The sequence shown here is derived from an EMBL/GenBank/DDBJ whole genome shotgun (WGS) entry which is preliminary data.</text>
</comment>
<dbReference type="SUPFAM" id="SSF51445">
    <property type="entry name" value="(Trans)glycosidases"/>
    <property type="match status" value="1"/>
</dbReference>
<sequence length="560" mass="62604">MRSPASNETTPLRVVPRPTRVTTGETVLRLSGDFSIDIDNSSSLKSSIPRDLEQAIHHTTATLHKNRHRYLSPQRGAEFLISGTQHTEIQKLILSLNGNGKPRSIAHDAVLPVEDRVAAERYELELATDGSAHIEADTSLGLYRGLTTFQQLFFYSGGKDGFQYTPHAPINIEDQPAFGWRAVLLDTSRNWFGEEALLKMLDTMALIKMNVFHWHITDSNSWPLGLDDFPELAGKGAYSPEEVYQQKQIQKIVLYANARGIDVVPEIDMPGHTAIIAESHPELIAGYQRTPFVKYAHQPPAGQLRFADDKVTEWTKGLLQSAVTVFSSPYFGTGGDELNTTCMMEDEETATTLKSKGWTLEKALDNFTEQTHAVVRANKKTPLVWQEMVLTHGDLPSVKKDTLVSIWIDSKDAAKVLAKGFRIVHAAADYFYLDQGQGGWLGEEGGGDSWQGPYKSWQKMYSFDPYKDVEEGKRKLVMGGQCSLWAEQTDETNLETVLWPRAAAVAELFWTGAGAEGYPRSSVEAFPRMHDVRFRMVDRGVRAIPLQPYWSALRPGTTNK</sequence>
<name>A0A1Y1UQD8_9TREE</name>
<dbReference type="GO" id="GO:0005975">
    <property type="term" value="P:carbohydrate metabolic process"/>
    <property type="evidence" value="ECO:0007669"/>
    <property type="project" value="InterPro"/>
</dbReference>
<dbReference type="InterPro" id="IPR029018">
    <property type="entry name" value="Hex-like_dom2"/>
</dbReference>
<organism evidence="11 12">
    <name type="scientific">Kockovaella imperatae</name>
    <dbReference type="NCBI Taxonomy" id="4999"/>
    <lineage>
        <taxon>Eukaryota</taxon>
        <taxon>Fungi</taxon>
        <taxon>Dikarya</taxon>
        <taxon>Basidiomycota</taxon>
        <taxon>Agaricomycotina</taxon>
        <taxon>Tremellomycetes</taxon>
        <taxon>Tremellales</taxon>
        <taxon>Cuniculitremaceae</taxon>
        <taxon>Kockovaella</taxon>
    </lineage>
</organism>